<dbReference type="Gene3D" id="1.10.150.130">
    <property type="match status" value="1"/>
</dbReference>
<dbReference type="EMBL" id="CP017757">
    <property type="protein sequence ID" value="AQV94800.1"/>
    <property type="molecule type" value="Genomic_DNA"/>
</dbReference>
<protein>
    <recommendedName>
        <fullName evidence="4">Phage integrase central domain-containing protein</fullName>
    </recommendedName>
</protein>
<evidence type="ECO:0000256" key="1">
    <source>
        <dbReference type="ARBA" id="ARBA00008857"/>
    </source>
</evidence>
<name>A0A1U9UQB1_CUPNE</name>
<dbReference type="PANTHER" id="PTHR30629">
    <property type="entry name" value="PROPHAGE INTEGRASE"/>
    <property type="match status" value="1"/>
</dbReference>
<dbReference type="Proteomes" id="UP000189627">
    <property type="component" value="Chromosome 1"/>
</dbReference>
<reference evidence="6" key="1">
    <citation type="submission" date="2017-02" db="EMBL/GenBank/DDBJ databases">
        <title>Complete genome sequence of Cupriavidus necator strain NH9, a 3-chlorobenzoate degrader.</title>
        <authorList>
            <person name="Moriuchi R."/>
            <person name="Dohra H."/>
            <person name="Ogawa N."/>
        </authorList>
    </citation>
    <scope>NUCLEOTIDE SEQUENCE [LARGE SCALE GENOMIC DNA]</scope>
    <source>
        <strain evidence="6">NH9</strain>
    </source>
</reference>
<evidence type="ECO:0000256" key="3">
    <source>
        <dbReference type="ARBA" id="ARBA00023125"/>
    </source>
</evidence>
<evidence type="ECO:0000256" key="2">
    <source>
        <dbReference type="ARBA" id="ARBA00022908"/>
    </source>
</evidence>
<dbReference type="SUPFAM" id="SSF56349">
    <property type="entry name" value="DNA breaking-rejoining enzymes"/>
    <property type="match status" value="1"/>
</dbReference>
<dbReference type="AlphaFoldDB" id="A0A1U9UQB1"/>
<evidence type="ECO:0000313" key="6">
    <source>
        <dbReference type="Proteomes" id="UP000189627"/>
    </source>
</evidence>
<dbReference type="KEGG" id="cuh:BJN34_13005"/>
<evidence type="ECO:0000259" key="4">
    <source>
        <dbReference type="Pfam" id="PF22022"/>
    </source>
</evidence>
<proteinExistence type="inferred from homology"/>
<dbReference type="InterPro" id="IPR053876">
    <property type="entry name" value="Phage_int_M"/>
</dbReference>
<dbReference type="InterPro" id="IPR011010">
    <property type="entry name" value="DNA_brk_join_enz"/>
</dbReference>
<dbReference type="Pfam" id="PF22022">
    <property type="entry name" value="Phage_int_M"/>
    <property type="match status" value="1"/>
</dbReference>
<dbReference type="GO" id="GO:0015074">
    <property type="term" value="P:DNA integration"/>
    <property type="evidence" value="ECO:0007669"/>
    <property type="project" value="UniProtKB-KW"/>
</dbReference>
<evidence type="ECO:0000313" key="5">
    <source>
        <dbReference type="EMBL" id="AQV94800.1"/>
    </source>
</evidence>
<keyword evidence="2" id="KW-0229">DNA integration</keyword>
<gene>
    <name evidence="5" type="ORF">BJN34_13005</name>
</gene>
<dbReference type="PANTHER" id="PTHR30629:SF2">
    <property type="entry name" value="PROPHAGE INTEGRASE INTS-RELATED"/>
    <property type="match status" value="1"/>
</dbReference>
<accession>A0A1U9UQB1</accession>
<dbReference type="InterPro" id="IPR010998">
    <property type="entry name" value="Integrase_recombinase_N"/>
</dbReference>
<organism evidence="5 6">
    <name type="scientific">Cupriavidus necator</name>
    <name type="common">Alcaligenes eutrophus</name>
    <name type="synonym">Ralstonia eutropha</name>
    <dbReference type="NCBI Taxonomy" id="106590"/>
    <lineage>
        <taxon>Bacteria</taxon>
        <taxon>Pseudomonadati</taxon>
        <taxon>Pseudomonadota</taxon>
        <taxon>Betaproteobacteria</taxon>
        <taxon>Burkholderiales</taxon>
        <taxon>Burkholderiaceae</taxon>
        <taxon>Cupriavidus</taxon>
    </lineage>
</organism>
<dbReference type="InterPro" id="IPR050808">
    <property type="entry name" value="Phage_Integrase"/>
</dbReference>
<feature type="domain" description="Phage integrase central" evidence="4">
    <location>
        <begin position="76"/>
        <end position="153"/>
    </location>
</feature>
<dbReference type="GO" id="GO:0003677">
    <property type="term" value="F:DNA binding"/>
    <property type="evidence" value="ECO:0007669"/>
    <property type="project" value="UniProtKB-KW"/>
</dbReference>
<comment type="similarity">
    <text evidence="1">Belongs to the 'phage' integrase family.</text>
</comment>
<sequence>MNARRRREVPEWMQRVYESDGSWYFVPRGGKWIRLCRVSEGESRLLERLREEKGKIAAMEGIGNMPRLVGEYVKAFKDDHKEKAWPKYGDYVKPAFKNLNANQVDAAHVSKFLRTKYKDKLHMQRIMRAFLSGFFQWAIEERHAKTNPCRDVKLKKPAARTAYITDVEFAAIRDNMLKNKNGHKVPGGEMMQCFVDLCYLTAQRSTDIRDLRWRADPAAPAACNWVDQEAGVIPPRGRIVVASIKSEPGGEKR</sequence>
<keyword evidence="3" id="KW-0238">DNA-binding</keyword>